<keyword evidence="3" id="KW-0378">Hydrolase</keyword>
<evidence type="ECO:0000256" key="2">
    <source>
        <dbReference type="ARBA" id="ARBA00022723"/>
    </source>
</evidence>
<protein>
    <recommendedName>
        <fullName evidence="5">Metallo-beta-lactamase domain-containing protein</fullName>
    </recommendedName>
</protein>
<dbReference type="GO" id="GO:0016787">
    <property type="term" value="F:hydrolase activity"/>
    <property type="evidence" value="ECO:0007669"/>
    <property type="project" value="UniProtKB-KW"/>
</dbReference>
<organism evidence="6">
    <name type="scientific">marine metagenome</name>
    <dbReference type="NCBI Taxonomy" id="408172"/>
    <lineage>
        <taxon>unclassified sequences</taxon>
        <taxon>metagenomes</taxon>
        <taxon>ecological metagenomes</taxon>
    </lineage>
</organism>
<keyword evidence="2" id="KW-0479">Metal-binding</keyword>
<dbReference type="GO" id="GO:0046872">
    <property type="term" value="F:metal ion binding"/>
    <property type="evidence" value="ECO:0007669"/>
    <property type="project" value="UniProtKB-KW"/>
</dbReference>
<dbReference type="CDD" id="cd06262">
    <property type="entry name" value="metallo-hydrolase-like_MBL-fold"/>
    <property type="match status" value="1"/>
</dbReference>
<keyword evidence="4" id="KW-0862">Zinc</keyword>
<dbReference type="Gene3D" id="3.60.15.10">
    <property type="entry name" value="Ribonuclease Z/Hydroxyacylglutathione hydrolase-like"/>
    <property type="match status" value="1"/>
</dbReference>
<dbReference type="AlphaFoldDB" id="A0A382HA56"/>
<sequence>MIIDPGSDEKSIASFINKKNLNVKIILNTHAHYDHIGSVAFFKDKYSIPFCLHSKDEKLLNSANLYLKIFEGNDSIKVPKVDYYYDKIDIQNYVTCFSIKIFFTPGHTNGGVCLLIEDRLFTGDTLFSGSVGRVDLPGGDLQALKNSLKLISKFKTSTVIYPGHGPSSTIGDELIHNEAFIQALT</sequence>
<comment type="cofactor">
    <cofactor evidence="1">
        <name>Zn(2+)</name>
        <dbReference type="ChEBI" id="CHEBI:29105"/>
    </cofactor>
</comment>
<dbReference type="SUPFAM" id="SSF56281">
    <property type="entry name" value="Metallo-hydrolase/oxidoreductase"/>
    <property type="match status" value="1"/>
</dbReference>
<feature type="domain" description="Metallo-beta-lactamase" evidence="5">
    <location>
        <begin position="1"/>
        <end position="164"/>
    </location>
</feature>
<evidence type="ECO:0000256" key="1">
    <source>
        <dbReference type="ARBA" id="ARBA00001947"/>
    </source>
</evidence>
<proteinExistence type="predicted"/>
<name>A0A382HA56_9ZZZZ</name>
<dbReference type="PANTHER" id="PTHR46233">
    <property type="entry name" value="HYDROXYACYLGLUTATHIONE HYDROLASE GLOC"/>
    <property type="match status" value="1"/>
</dbReference>
<dbReference type="InterPro" id="IPR001279">
    <property type="entry name" value="Metallo-B-lactamas"/>
</dbReference>
<reference evidence="6" key="1">
    <citation type="submission" date="2018-05" db="EMBL/GenBank/DDBJ databases">
        <authorList>
            <person name="Lanie J.A."/>
            <person name="Ng W.-L."/>
            <person name="Kazmierczak K.M."/>
            <person name="Andrzejewski T.M."/>
            <person name="Davidsen T.M."/>
            <person name="Wayne K.J."/>
            <person name="Tettelin H."/>
            <person name="Glass J.I."/>
            <person name="Rusch D."/>
            <person name="Podicherti R."/>
            <person name="Tsui H.-C.T."/>
            <person name="Winkler M.E."/>
        </authorList>
    </citation>
    <scope>NUCLEOTIDE SEQUENCE</scope>
</reference>
<dbReference type="InterPro" id="IPR051453">
    <property type="entry name" value="MBL_Glyoxalase_II"/>
</dbReference>
<gene>
    <name evidence="6" type="ORF">METZ01_LOCUS237058</name>
</gene>
<dbReference type="Pfam" id="PF00753">
    <property type="entry name" value="Lactamase_B"/>
    <property type="match status" value="1"/>
</dbReference>
<accession>A0A382HA56</accession>
<evidence type="ECO:0000313" key="6">
    <source>
        <dbReference type="EMBL" id="SVB84204.1"/>
    </source>
</evidence>
<evidence type="ECO:0000256" key="3">
    <source>
        <dbReference type="ARBA" id="ARBA00022801"/>
    </source>
</evidence>
<dbReference type="EMBL" id="UINC01060082">
    <property type="protein sequence ID" value="SVB84204.1"/>
    <property type="molecule type" value="Genomic_DNA"/>
</dbReference>
<evidence type="ECO:0000256" key="4">
    <source>
        <dbReference type="ARBA" id="ARBA00022833"/>
    </source>
</evidence>
<dbReference type="InterPro" id="IPR036866">
    <property type="entry name" value="RibonucZ/Hydroxyglut_hydro"/>
</dbReference>
<evidence type="ECO:0000259" key="5">
    <source>
        <dbReference type="SMART" id="SM00849"/>
    </source>
</evidence>
<dbReference type="SMART" id="SM00849">
    <property type="entry name" value="Lactamase_B"/>
    <property type="match status" value="1"/>
</dbReference>
<dbReference type="PANTHER" id="PTHR46233:SF3">
    <property type="entry name" value="HYDROXYACYLGLUTATHIONE HYDROLASE GLOC"/>
    <property type="match status" value="1"/>
</dbReference>